<reference evidence="2 3" key="1">
    <citation type="submission" date="2020-01" db="EMBL/GenBank/DDBJ databases">
        <title>Pseudarthrobacter psychrotolerans sp. nov., isolated from antarctic soil.</title>
        <authorList>
            <person name="Shin Y."/>
            <person name="Park W."/>
        </authorList>
    </citation>
    <scope>NUCLEOTIDE SEQUENCE [LARGE SCALE GENOMIC DNA]</scope>
    <source>
        <strain evidence="2 3">YJ56</strain>
    </source>
</reference>
<accession>A0A6P1NM58</accession>
<keyword evidence="2" id="KW-0808">Transferase</keyword>
<dbReference type="KEGG" id="psey:GU243_10695"/>
<evidence type="ECO:0000313" key="2">
    <source>
        <dbReference type="EMBL" id="QHK20123.1"/>
    </source>
</evidence>
<gene>
    <name evidence="2" type="ORF">GU243_10695</name>
</gene>
<proteinExistence type="predicted"/>
<sequence length="371" mass="40149">MTDFSTVKPGETAAPLAMRDIQPGRLAGVQSSGGVLRVVDDAEWDAHIARLGSTDTYSCAAYHRASALLEPEGTRPILLAFGDEAGEVALPLLMRPLPDGEGWDATSAYGYGGPVGRGAPDLTAFGAALDEWAGEHGVVSTFLRLNPLLGNGRLVPPMAELVDVASTVRWDLSPGRDLRQGLHSDQRRSVRKAERAGLTITVTPRPADLEQVRDLYAATMLRQQAADFFYFPGTYWQSLLTDDPLLIPLLVEGRLEGRLVSALLCFVSDRWLHAHVSAGDDMARAIGASAACYLAAAEWGQAHALTDFHLGGGVGGSTTSPLYAFKQRFDPGSQPGRFQVAKFVHDRNRYRHLAGTDATDGFFPPWRRPQE</sequence>
<name>A0A6P1NM58_9MICC</name>
<feature type="domain" description="BioF2-like acetyltransferase" evidence="1">
    <location>
        <begin position="187"/>
        <end position="313"/>
    </location>
</feature>
<dbReference type="GO" id="GO:0016740">
    <property type="term" value="F:transferase activity"/>
    <property type="evidence" value="ECO:0007669"/>
    <property type="project" value="UniProtKB-KW"/>
</dbReference>
<organism evidence="2 3">
    <name type="scientific">Pseudarthrobacter psychrotolerans</name>
    <dbReference type="NCBI Taxonomy" id="2697569"/>
    <lineage>
        <taxon>Bacteria</taxon>
        <taxon>Bacillati</taxon>
        <taxon>Actinomycetota</taxon>
        <taxon>Actinomycetes</taxon>
        <taxon>Micrococcales</taxon>
        <taxon>Micrococcaceae</taxon>
        <taxon>Pseudarthrobacter</taxon>
    </lineage>
</organism>
<dbReference type="EMBL" id="CP047898">
    <property type="protein sequence ID" value="QHK20123.1"/>
    <property type="molecule type" value="Genomic_DNA"/>
</dbReference>
<keyword evidence="3" id="KW-1185">Reference proteome</keyword>
<dbReference type="Proteomes" id="UP000464186">
    <property type="component" value="Chromosome"/>
</dbReference>
<dbReference type="InterPro" id="IPR016181">
    <property type="entry name" value="Acyl_CoA_acyltransferase"/>
</dbReference>
<dbReference type="AlphaFoldDB" id="A0A6P1NM58"/>
<dbReference type="InterPro" id="IPR038740">
    <property type="entry name" value="BioF2-like_GNAT_dom"/>
</dbReference>
<dbReference type="SUPFAM" id="SSF55729">
    <property type="entry name" value="Acyl-CoA N-acyltransferases (Nat)"/>
    <property type="match status" value="1"/>
</dbReference>
<protein>
    <submittedName>
        <fullName evidence="2">GNAT family N-acetyltransferase</fullName>
    </submittedName>
</protein>
<dbReference type="Pfam" id="PF13480">
    <property type="entry name" value="Acetyltransf_6"/>
    <property type="match status" value="1"/>
</dbReference>
<evidence type="ECO:0000313" key="3">
    <source>
        <dbReference type="Proteomes" id="UP000464186"/>
    </source>
</evidence>
<evidence type="ECO:0000259" key="1">
    <source>
        <dbReference type="Pfam" id="PF13480"/>
    </source>
</evidence>
<dbReference type="Gene3D" id="3.40.630.30">
    <property type="match status" value="1"/>
</dbReference>